<keyword evidence="2 6" id="KW-0238">DNA-binding</keyword>
<accession>A0A177LTK4</accession>
<dbReference type="InterPro" id="IPR016032">
    <property type="entry name" value="Sig_transdc_resp-reg_C-effctor"/>
</dbReference>
<evidence type="ECO:0000259" key="5">
    <source>
        <dbReference type="PROSITE" id="PS50110"/>
    </source>
</evidence>
<evidence type="ECO:0000313" key="6">
    <source>
        <dbReference type="EMBL" id="OAH96797.1"/>
    </source>
</evidence>
<dbReference type="RefSeq" id="WP_064010694.1">
    <property type="nucleotide sequence ID" value="NZ_LUUG01000128.1"/>
</dbReference>
<dbReference type="PROSITE" id="PS50110">
    <property type="entry name" value="RESPONSE_REGULATORY"/>
    <property type="match status" value="1"/>
</dbReference>
<feature type="domain" description="Response regulatory" evidence="5">
    <location>
        <begin position="6"/>
        <end position="122"/>
    </location>
</feature>
<dbReference type="InterPro" id="IPR001789">
    <property type="entry name" value="Sig_transdc_resp-reg_receiver"/>
</dbReference>
<dbReference type="Proteomes" id="UP000078090">
    <property type="component" value="Unassembled WGS sequence"/>
</dbReference>
<evidence type="ECO:0000256" key="3">
    <source>
        <dbReference type="PROSITE-ProRule" id="PRU00169"/>
    </source>
</evidence>
<dbReference type="GO" id="GO:0006355">
    <property type="term" value="P:regulation of DNA-templated transcription"/>
    <property type="evidence" value="ECO:0007669"/>
    <property type="project" value="InterPro"/>
</dbReference>
<dbReference type="PANTHER" id="PTHR43214">
    <property type="entry name" value="TWO-COMPONENT RESPONSE REGULATOR"/>
    <property type="match status" value="1"/>
</dbReference>
<dbReference type="PANTHER" id="PTHR43214:SF43">
    <property type="entry name" value="TWO-COMPONENT RESPONSE REGULATOR"/>
    <property type="match status" value="1"/>
</dbReference>
<dbReference type="PRINTS" id="PR00038">
    <property type="entry name" value="HTHLUXR"/>
</dbReference>
<dbReference type="OrthoDB" id="9796655at2"/>
<dbReference type="AlphaFoldDB" id="A0A177LTK4"/>
<dbReference type="CDD" id="cd06170">
    <property type="entry name" value="LuxR_C_like"/>
    <property type="match status" value="1"/>
</dbReference>
<evidence type="ECO:0000259" key="4">
    <source>
        <dbReference type="PROSITE" id="PS50043"/>
    </source>
</evidence>
<organism evidence="6 7">
    <name type="scientific">Methylomonas methanica</name>
    <dbReference type="NCBI Taxonomy" id="421"/>
    <lineage>
        <taxon>Bacteria</taxon>
        <taxon>Pseudomonadati</taxon>
        <taxon>Pseudomonadota</taxon>
        <taxon>Gammaproteobacteria</taxon>
        <taxon>Methylococcales</taxon>
        <taxon>Methylococcaceae</taxon>
        <taxon>Methylomonas</taxon>
    </lineage>
</organism>
<dbReference type="GO" id="GO:0003677">
    <property type="term" value="F:DNA binding"/>
    <property type="evidence" value="ECO:0007669"/>
    <property type="project" value="UniProtKB-KW"/>
</dbReference>
<feature type="modified residue" description="4-aspartylphosphate" evidence="3">
    <location>
        <position position="57"/>
    </location>
</feature>
<name>A0A177LTK4_METMH</name>
<dbReference type="SUPFAM" id="SSF46894">
    <property type="entry name" value="C-terminal effector domain of the bipartite response regulators"/>
    <property type="match status" value="1"/>
</dbReference>
<protein>
    <submittedName>
        <fullName evidence="6">DNA-binding response regulator</fullName>
    </submittedName>
</protein>
<dbReference type="EMBL" id="LUUG01000128">
    <property type="protein sequence ID" value="OAH96797.1"/>
    <property type="molecule type" value="Genomic_DNA"/>
</dbReference>
<evidence type="ECO:0000256" key="1">
    <source>
        <dbReference type="ARBA" id="ARBA00022553"/>
    </source>
</evidence>
<dbReference type="InterPro" id="IPR039420">
    <property type="entry name" value="WalR-like"/>
</dbReference>
<evidence type="ECO:0000313" key="7">
    <source>
        <dbReference type="Proteomes" id="UP000078090"/>
    </source>
</evidence>
<dbReference type="CDD" id="cd17535">
    <property type="entry name" value="REC_NarL-like"/>
    <property type="match status" value="1"/>
</dbReference>
<dbReference type="SMART" id="SM00421">
    <property type="entry name" value="HTH_LUXR"/>
    <property type="match status" value="1"/>
</dbReference>
<reference evidence="6 7" key="1">
    <citation type="submission" date="2016-03" db="EMBL/GenBank/DDBJ databases">
        <authorList>
            <person name="Ploux O."/>
        </authorList>
    </citation>
    <scope>NUCLEOTIDE SEQUENCE [LARGE SCALE GENOMIC DNA]</scope>
    <source>
        <strain evidence="6 7">R-45363</strain>
    </source>
</reference>
<dbReference type="Pfam" id="PF00072">
    <property type="entry name" value="Response_reg"/>
    <property type="match status" value="1"/>
</dbReference>
<comment type="caution">
    <text evidence="6">The sequence shown here is derived from an EMBL/GenBank/DDBJ whole genome shotgun (WGS) entry which is preliminary data.</text>
</comment>
<dbReference type="PROSITE" id="PS50043">
    <property type="entry name" value="HTH_LUXR_2"/>
    <property type="match status" value="1"/>
</dbReference>
<dbReference type="Pfam" id="PF00196">
    <property type="entry name" value="GerE"/>
    <property type="match status" value="1"/>
</dbReference>
<dbReference type="InterPro" id="IPR011006">
    <property type="entry name" value="CheY-like_superfamily"/>
</dbReference>
<keyword evidence="1 3" id="KW-0597">Phosphoprotein</keyword>
<dbReference type="SUPFAM" id="SSF52172">
    <property type="entry name" value="CheY-like"/>
    <property type="match status" value="1"/>
</dbReference>
<sequence>MSNTIKILLVDDHAVVRAGFRMLLSISGNVEVVAEAERGEQAIQRYHESQPDMVVMDLSMPGIGGLEAIRRIVARDANARILVYSIYHEQVYVRRALEAGAQGYITKNMAPNLLMTAIESIMHGKSYAEPGLLTSAEAPCGNVEHQAIVNAFSPREFDIFRLLAQGLTVAKISAHLCLGNKTIANYATQIKKKLHVQTTTELAHIAVNLNILNK</sequence>
<dbReference type="InterPro" id="IPR000792">
    <property type="entry name" value="Tscrpt_reg_LuxR_C"/>
</dbReference>
<feature type="domain" description="HTH luxR-type" evidence="4">
    <location>
        <begin position="145"/>
        <end position="210"/>
    </location>
</feature>
<dbReference type="SMART" id="SM00448">
    <property type="entry name" value="REC"/>
    <property type="match status" value="1"/>
</dbReference>
<evidence type="ECO:0000256" key="2">
    <source>
        <dbReference type="ARBA" id="ARBA00023125"/>
    </source>
</evidence>
<proteinExistence type="predicted"/>
<dbReference type="InterPro" id="IPR058245">
    <property type="entry name" value="NreC/VraR/RcsB-like_REC"/>
</dbReference>
<gene>
    <name evidence="6" type="ORF">A1332_05085</name>
</gene>
<dbReference type="GO" id="GO:0000160">
    <property type="term" value="P:phosphorelay signal transduction system"/>
    <property type="evidence" value="ECO:0007669"/>
    <property type="project" value="InterPro"/>
</dbReference>
<dbReference type="Gene3D" id="3.40.50.2300">
    <property type="match status" value="1"/>
</dbReference>